<dbReference type="InterPro" id="IPR036259">
    <property type="entry name" value="MFS_trans_sf"/>
</dbReference>
<dbReference type="OrthoDB" id="2147446at2759"/>
<feature type="transmembrane region" description="Helical" evidence="8">
    <location>
        <begin position="373"/>
        <end position="391"/>
    </location>
</feature>
<evidence type="ECO:0000256" key="8">
    <source>
        <dbReference type="SAM" id="Phobius"/>
    </source>
</evidence>
<comment type="caution">
    <text evidence="10">The sequence shown here is derived from an EMBL/GenBank/DDBJ whole genome shotgun (WGS) entry which is preliminary data.</text>
</comment>
<comment type="subcellular location">
    <subcellularLocation>
        <location evidence="1">Endomembrane system</location>
        <topology evidence="1">Multi-pass membrane protein</topology>
    </subcellularLocation>
</comment>
<feature type="compositionally biased region" description="Low complexity" evidence="7">
    <location>
        <begin position="1"/>
        <end position="17"/>
    </location>
</feature>
<accession>A0A507FQ59</accession>
<dbReference type="PANTHER" id="PTHR23501">
    <property type="entry name" value="MAJOR FACILITATOR SUPERFAMILY"/>
    <property type="match status" value="1"/>
</dbReference>
<evidence type="ECO:0000256" key="2">
    <source>
        <dbReference type="ARBA" id="ARBA00008335"/>
    </source>
</evidence>
<organism evidence="10 11">
    <name type="scientific">Chytriomyces confervae</name>
    <dbReference type="NCBI Taxonomy" id="246404"/>
    <lineage>
        <taxon>Eukaryota</taxon>
        <taxon>Fungi</taxon>
        <taxon>Fungi incertae sedis</taxon>
        <taxon>Chytridiomycota</taxon>
        <taxon>Chytridiomycota incertae sedis</taxon>
        <taxon>Chytridiomycetes</taxon>
        <taxon>Chytridiales</taxon>
        <taxon>Chytriomycetaceae</taxon>
        <taxon>Chytriomyces</taxon>
    </lineage>
</organism>
<feature type="transmembrane region" description="Helical" evidence="8">
    <location>
        <begin position="423"/>
        <end position="441"/>
    </location>
</feature>
<name>A0A507FQ59_9FUNG</name>
<dbReference type="CDD" id="cd17502">
    <property type="entry name" value="MFS_Azr1_MDR_like"/>
    <property type="match status" value="1"/>
</dbReference>
<dbReference type="GO" id="GO:0005886">
    <property type="term" value="C:plasma membrane"/>
    <property type="evidence" value="ECO:0007669"/>
    <property type="project" value="TreeGrafter"/>
</dbReference>
<keyword evidence="6 8" id="KW-0472">Membrane</keyword>
<feature type="transmembrane region" description="Helical" evidence="8">
    <location>
        <begin position="196"/>
        <end position="216"/>
    </location>
</feature>
<feature type="transmembrane region" description="Helical" evidence="8">
    <location>
        <begin position="560"/>
        <end position="582"/>
    </location>
</feature>
<keyword evidence="5 8" id="KW-1133">Transmembrane helix</keyword>
<dbReference type="Pfam" id="PF07690">
    <property type="entry name" value="MFS_1"/>
    <property type="match status" value="1"/>
</dbReference>
<comment type="similarity">
    <text evidence="2">Belongs to the major facilitator superfamily.</text>
</comment>
<dbReference type="InterPro" id="IPR011701">
    <property type="entry name" value="MFS"/>
</dbReference>
<evidence type="ECO:0000256" key="3">
    <source>
        <dbReference type="ARBA" id="ARBA00022448"/>
    </source>
</evidence>
<feature type="transmembrane region" description="Helical" evidence="8">
    <location>
        <begin position="262"/>
        <end position="283"/>
    </location>
</feature>
<feature type="transmembrane region" description="Helical" evidence="8">
    <location>
        <begin position="228"/>
        <end position="250"/>
    </location>
</feature>
<dbReference type="InterPro" id="IPR020846">
    <property type="entry name" value="MFS_dom"/>
</dbReference>
<feature type="transmembrane region" description="Helical" evidence="8">
    <location>
        <begin position="108"/>
        <end position="126"/>
    </location>
</feature>
<evidence type="ECO:0000256" key="5">
    <source>
        <dbReference type="ARBA" id="ARBA00022989"/>
    </source>
</evidence>
<evidence type="ECO:0000313" key="11">
    <source>
        <dbReference type="Proteomes" id="UP000320333"/>
    </source>
</evidence>
<evidence type="ECO:0000256" key="6">
    <source>
        <dbReference type="ARBA" id="ARBA00023136"/>
    </source>
</evidence>
<dbReference type="GO" id="GO:0012505">
    <property type="term" value="C:endomembrane system"/>
    <property type="evidence" value="ECO:0007669"/>
    <property type="project" value="UniProtKB-SubCell"/>
</dbReference>
<gene>
    <name evidence="10" type="ORF">CcCBS67573_g00326</name>
</gene>
<dbReference type="Gene3D" id="1.20.1250.20">
    <property type="entry name" value="MFS general substrate transporter like domains"/>
    <property type="match status" value="1"/>
</dbReference>
<evidence type="ECO:0000256" key="4">
    <source>
        <dbReference type="ARBA" id="ARBA00022692"/>
    </source>
</evidence>
<feature type="domain" description="Major facilitator superfamily (MFS) profile" evidence="9">
    <location>
        <begin position="73"/>
        <end position="534"/>
    </location>
</feature>
<keyword evidence="3" id="KW-0813">Transport</keyword>
<feature type="region of interest" description="Disordered" evidence="7">
    <location>
        <begin position="1"/>
        <end position="20"/>
    </location>
</feature>
<feature type="transmembrane region" description="Helical" evidence="8">
    <location>
        <begin position="70"/>
        <end position="88"/>
    </location>
</feature>
<sequence>MSGTDAGAKSAETAAAAVPETSKAVAAAAIAAEPDTQIEAGKPVEIAALDESNNQPEDSGVRVQLTRIQFVLVYIGLLLAIFLASLDQTIVSTALKSIIQELGSQDKVAWLGSSYLLTAAPLGPLYGKFADIFGRKYVFVFAILVFEIGSFMCGIATSMNFLIAGRAISGIGGGGIFSLVLIIISDIVSLRDRGKYQGLIGAVFGLSSVVGPVVGGTFSDHVSWRWCFYINLPLGAITLATVIAFLNFPPLEGTMSEKLKRIDGLGAVVLFGAIICLITPLQLGGTTWEWNSPQVIAMFVISAVLFAIFAWVELKWAKEPIVPASIFINRTVPALLFVSISLGAGFLSGIYYVSLFFQVVFGYSATQAGLSTIPMVFGLVVMSISSGLLISKTGTYRHFLFIGPVIMAVGIVLMSFLDGQSSLVQQIFYLGIFGFGVGTMIQTRILGIQAAVPIEMIAVATAVAQTANTLGSAVGIAITGTIFNNVIVTATQDKTELMKVVAQLQPYGADVRNVLPLLSIIARTAETQVPKDAIAAKVFNETMAAATSQLIAGFNQSFKIAYLCILPYPVLIIVFACFVQQFKLRGGKDAVVAE</sequence>
<dbReference type="AlphaFoldDB" id="A0A507FQ59"/>
<feature type="transmembrane region" description="Helical" evidence="8">
    <location>
        <begin position="295"/>
        <end position="314"/>
    </location>
</feature>
<dbReference type="FunFam" id="1.20.1720.10:FF:000013">
    <property type="entry name" value="Related to multidrug resistance proteins"/>
    <property type="match status" value="1"/>
</dbReference>
<dbReference type="EMBL" id="QEAP01000004">
    <property type="protein sequence ID" value="TPX78414.1"/>
    <property type="molecule type" value="Genomic_DNA"/>
</dbReference>
<proteinExistence type="inferred from homology"/>
<feature type="transmembrane region" description="Helical" evidence="8">
    <location>
        <begin position="138"/>
        <end position="157"/>
    </location>
</feature>
<keyword evidence="11" id="KW-1185">Reference proteome</keyword>
<evidence type="ECO:0000256" key="1">
    <source>
        <dbReference type="ARBA" id="ARBA00004127"/>
    </source>
</evidence>
<dbReference type="SUPFAM" id="SSF103473">
    <property type="entry name" value="MFS general substrate transporter"/>
    <property type="match status" value="1"/>
</dbReference>
<evidence type="ECO:0000256" key="7">
    <source>
        <dbReference type="SAM" id="MobiDB-lite"/>
    </source>
</evidence>
<dbReference type="Gene3D" id="1.20.1720.10">
    <property type="entry name" value="Multidrug resistance protein D"/>
    <property type="match status" value="1"/>
</dbReference>
<protein>
    <recommendedName>
        <fullName evidence="9">Major facilitator superfamily (MFS) profile domain-containing protein</fullName>
    </recommendedName>
</protein>
<dbReference type="STRING" id="246404.A0A507FQ59"/>
<feature type="transmembrane region" description="Helical" evidence="8">
    <location>
        <begin position="163"/>
        <end position="184"/>
    </location>
</feature>
<feature type="transmembrane region" description="Helical" evidence="8">
    <location>
        <begin position="398"/>
        <end position="417"/>
    </location>
</feature>
<dbReference type="PANTHER" id="PTHR23501:SF191">
    <property type="entry name" value="VACUOLAR BASIC AMINO ACID TRANSPORTER 4"/>
    <property type="match status" value="1"/>
</dbReference>
<evidence type="ECO:0000313" key="10">
    <source>
        <dbReference type="EMBL" id="TPX78414.1"/>
    </source>
</evidence>
<dbReference type="PRINTS" id="PR01036">
    <property type="entry name" value="TCRTETB"/>
</dbReference>
<reference evidence="10 11" key="1">
    <citation type="journal article" date="2019" name="Sci. Rep.">
        <title>Comparative genomics of chytrid fungi reveal insights into the obligate biotrophic and pathogenic lifestyle of Synchytrium endobioticum.</title>
        <authorList>
            <person name="van de Vossenberg B.T.L.H."/>
            <person name="Warris S."/>
            <person name="Nguyen H.D.T."/>
            <person name="van Gent-Pelzer M.P.E."/>
            <person name="Joly D.L."/>
            <person name="van de Geest H.C."/>
            <person name="Bonants P.J.M."/>
            <person name="Smith D.S."/>
            <person name="Levesque C.A."/>
            <person name="van der Lee T.A.J."/>
        </authorList>
    </citation>
    <scope>NUCLEOTIDE SEQUENCE [LARGE SCALE GENOMIC DNA]</scope>
    <source>
        <strain evidence="10 11">CBS 675.73</strain>
    </source>
</reference>
<dbReference type="GO" id="GO:0022857">
    <property type="term" value="F:transmembrane transporter activity"/>
    <property type="evidence" value="ECO:0007669"/>
    <property type="project" value="InterPro"/>
</dbReference>
<keyword evidence="4 8" id="KW-0812">Transmembrane</keyword>
<feature type="transmembrane region" description="Helical" evidence="8">
    <location>
        <begin position="335"/>
        <end position="361"/>
    </location>
</feature>
<dbReference type="PROSITE" id="PS50850">
    <property type="entry name" value="MFS"/>
    <property type="match status" value="1"/>
</dbReference>
<evidence type="ECO:0000259" key="9">
    <source>
        <dbReference type="PROSITE" id="PS50850"/>
    </source>
</evidence>
<dbReference type="Proteomes" id="UP000320333">
    <property type="component" value="Unassembled WGS sequence"/>
</dbReference>